<evidence type="ECO:0000313" key="3">
    <source>
        <dbReference type="Proteomes" id="UP000298663"/>
    </source>
</evidence>
<dbReference type="OrthoDB" id="5839479at2759"/>
<feature type="compositionally biased region" description="Basic and acidic residues" evidence="1">
    <location>
        <begin position="36"/>
        <end position="54"/>
    </location>
</feature>
<protein>
    <submittedName>
        <fullName evidence="2">Uncharacterized protein</fullName>
    </submittedName>
</protein>
<dbReference type="InterPro" id="IPR018792">
    <property type="entry name" value="NUPR1-like"/>
</dbReference>
<evidence type="ECO:0000256" key="1">
    <source>
        <dbReference type="SAM" id="MobiDB-lite"/>
    </source>
</evidence>
<name>A0A4U5N6U4_STECR</name>
<reference evidence="2 3" key="2">
    <citation type="journal article" date="2019" name="G3 (Bethesda)">
        <title>Hybrid Assembly of the Genome of the Entomopathogenic Nematode Steinernema carpocapsae Identifies the X-Chromosome.</title>
        <authorList>
            <person name="Serra L."/>
            <person name="Macchietto M."/>
            <person name="Macias-Munoz A."/>
            <person name="McGill C.J."/>
            <person name="Rodriguez I.M."/>
            <person name="Rodriguez B."/>
            <person name="Murad R."/>
            <person name="Mortazavi A."/>
        </authorList>
    </citation>
    <scope>NUCLEOTIDE SEQUENCE [LARGE SCALE GENOMIC DNA]</scope>
    <source>
        <strain evidence="2 3">ALL</strain>
    </source>
</reference>
<comment type="caution">
    <text evidence="2">The sequence shown here is derived from an EMBL/GenBank/DDBJ whole genome shotgun (WGS) entry which is preliminary data.</text>
</comment>
<proteinExistence type="predicted"/>
<dbReference type="Proteomes" id="UP000298663">
    <property type="component" value="Unassembled WGS sequence"/>
</dbReference>
<organism evidence="2 3">
    <name type="scientific">Steinernema carpocapsae</name>
    <name type="common">Entomopathogenic nematode</name>
    <dbReference type="NCBI Taxonomy" id="34508"/>
    <lineage>
        <taxon>Eukaryota</taxon>
        <taxon>Metazoa</taxon>
        <taxon>Ecdysozoa</taxon>
        <taxon>Nematoda</taxon>
        <taxon>Chromadorea</taxon>
        <taxon>Rhabditida</taxon>
        <taxon>Tylenchina</taxon>
        <taxon>Panagrolaimomorpha</taxon>
        <taxon>Strongyloidoidea</taxon>
        <taxon>Steinernematidae</taxon>
        <taxon>Steinernema</taxon>
    </lineage>
</organism>
<accession>A0A4U5N6U4</accession>
<dbReference type="AlphaFoldDB" id="A0A4U5N6U4"/>
<keyword evidence="3" id="KW-1185">Reference proteome</keyword>
<sequence length="72" mass="8254">MESIFQIMDASNAEQLANEYEKGELDATKNNGGKRTKSEQVDHKHSHPEGDTRRIVNVAMQGEQKRKEQQQK</sequence>
<dbReference type="EMBL" id="AZBU02000005">
    <property type="protein sequence ID" value="TKR78319.1"/>
    <property type="molecule type" value="Genomic_DNA"/>
</dbReference>
<dbReference type="STRING" id="34508.A0A4U5N6U4"/>
<evidence type="ECO:0000313" key="2">
    <source>
        <dbReference type="EMBL" id="TKR78319.1"/>
    </source>
</evidence>
<reference evidence="2 3" key="1">
    <citation type="journal article" date="2015" name="Genome Biol.">
        <title>Comparative genomics of Steinernema reveals deeply conserved gene regulatory networks.</title>
        <authorList>
            <person name="Dillman A.R."/>
            <person name="Macchietto M."/>
            <person name="Porter C.F."/>
            <person name="Rogers A."/>
            <person name="Williams B."/>
            <person name="Antoshechkin I."/>
            <person name="Lee M.M."/>
            <person name="Goodwin Z."/>
            <person name="Lu X."/>
            <person name="Lewis E.E."/>
            <person name="Goodrich-Blair H."/>
            <person name="Stock S.P."/>
            <person name="Adams B.J."/>
            <person name="Sternberg P.W."/>
            <person name="Mortazavi A."/>
        </authorList>
    </citation>
    <scope>NUCLEOTIDE SEQUENCE [LARGE SCALE GENOMIC DNA]</scope>
    <source>
        <strain evidence="2 3">ALL</strain>
    </source>
</reference>
<dbReference type="Pfam" id="PF10195">
    <property type="entry name" value="Phospho_p8"/>
    <property type="match status" value="1"/>
</dbReference>
<gene>
    <name evidence="2" type="ORF">L596_019142</name>
</gene>
<feature type="region of interest" description="Disordered" evidence="1">
    <location>
        <begin position="24"/>
        <end position="55"/>
    </location>
</feature>